<dbReference type="GO" id="GO:0005634">
    <property type="term" value="C:nucleus"/>
    <property type="evidence" value="ECO:0007669"/>
    <property type="project" value="TreeGrafter"/>
</dbReference>
<gene>
    <name evidence="2" type="ORF">GP486_008778</name>
</gene>
<dbReference type="GO" id="GO:0005524">
    <property type="term" value="F:ATP binding"/>
    <property type="evidence" value="ECO:0007669"/>
    <property type="project" value="InterPro"/>
</dbReference>
<dbReference type="EMBL" id="JAGHQM010003975">
    <property type="protein sequence ID" value="KAH0538415.1"/>
    <property type="molecule type" value="Genomic_DNA"/>
</dbReference>
<proteinExistence type="predicted"/>
<dbReference type="Gene3D" id="1.10.8.60">
    <property type="match status" value="1"/>
</dbReference>
<dbReference type="Proteomes" id="UP000750711">
    <property type="component" value="Unassembled WGS sequence"/>
</dbReference>
<name>A0A9P8I4I6_9PEZI</name>
<dbReference type="AlphaFoldDB" id="A0A9P8I4I6"/>
<dbReference type="InterPro" id="IPR003959">
    <property type="entry name" value="ATPase_AAA_core"/>
</dbReference>
<evidence type="ECO:0000313" key="2">
    <source>
        <dbReference type="EMBL" id="KAH0538415.1"/>
    </source>
</evidence>
<protein>
    <recommendedName>
        <fullName evidence="1">ATPase AAA-type core domain-containing protein</fullName>
    </recommendedName>
</protein>
<dbReference type="InterPro" id="IPR050168">
    <property type="entry name" value="AAA_ATPase_domain"/>
</dbReference>
<dbReference type="InterPro" id="IPR027417">
    <property type="entry name" value="P-loop_NTPase"/>
</dbReference>
<dbReference type="GO" id="GO:1990275">
    <property type="term" value="F:preribosome binding"/>
    <property type="evidence" value="ECO:0007669"/>
    <property type="project" value="TreeGrafter"/>
</dbReference>
<dbReference type="GO" id="GO:0003723">
    <property type="term" value="F:RNA binding"/>
    <property type="evidence" value="ECO:0007669"/>
    <property type="project" value="TreeGrafter"/>
</dbReference>
<dbReference type="SUPFAM" id="SSF52540">
    <property type="entry name" value="P-loop containing nucleoside triphosphate hydrolases"/>
    <property type="match status" value="1"/>
</dbReference>
<sequence>MLMWGPPGSGKTSAIWQMSEILIKERQGAVIFIQDPQVAIWCLTALRRVENNRPIVTVAEDLDALVQMHGEHHFLALYDGEFQLDNVVHLATTNYPDRLDRRFVDRPSRFDTIMRIGMPTLDARLAYFSVKEPTLDKDTLNRWSIRTEGYSVAHLREVCIAIQCFNQDEDEVFERLDKMKRLIQLNSDGDERESAGFLNHKG</sequence>
<organism evidence="2 3">
    <name type="scientific">Trichoglossum hirsutum</name>
    <dbReference type="NCBI Taxonomy" id="265104"/>
    <lineage>
        <taxon>Eukaryota</taxon>
        <taxon>Fungi</taxon>
        <taxon>Dikarya</taxon>
        <taxon>Ascomycota</taxon>
        <taxon>Pezizomycotina</taxon>
        <taxon>Geoglossomycetes</taxon>
        <taxon>Geoglossales</taxon>
        <taxon>Geoglossaceae</taxon>
        <taxon>Trichoglossum</taxon>
    </lineage>
</organism>
<dbReference type="Gene3D" id="3.40.50.300">
    <property type="entry name" value="P-loop containing nucleotide triphosphate hydrolases"/>
    <property type="match status" value="1"/>
</dbReference>
<evidence type="ECO:0000313" key="3">
    <source>
        <dbReference type="Proteomes" id="UP000750711"/>
    </source>
</evidence>
<comment type="caution">
    <text evidence="2">The sequence shown here is derived from an EMBL/GenBank/DDBJ whole genome shotgun (WGS) entry which is preliminary data.</text>
</comment>
<accession>A0A9P8I4I6</accession>
<evidence type="ECO:0000259" key="1">
    <source>
        <dbReference type="Pfam" id="PF00004"/>
    </source>
</evidence>
<dbReference type="PANTHER" id="PTHR23077">
    <property type="entry name" value="AAA-FAMILY ATPASE"/>
    <property type="match status" value="1"/>
</dbReference>
<dbReference type="GO" id="GO:0016887">
    <property type="term" value="F:ATP hydrolysis activity"/>
    <property type="evidence" value="ECO:0007669"/>
    <property type="project" value="InterPro"/>
</dbReference>
<dbReference type="GO" id="GO:0042254">
    <property type="term" value="P:ribosome biogenesis"/>
    <property type="evidence" value="ECO:0007669"/>
    <property type="project" value="TreeGrafter"/>
</dbReference>
<feature type="domain" description="ATPase AAA-type core" evidence="1">
    <location>
        <begin position="1"/>
        <end position="117"/>
    </location>
</feature>
<keyword evidence="3" id="KW-1185">Reference proteome</keyword>
<dbReference type="PANTHER" id="PTHR23077:SF132">
    <property type="entry name" value="ATP-DEPENDENT ZN PROTEASE"/>
    <property type="match status" value="1"/>
</dbReference>
<dbReference type="Pfam" id="PF00004">
    <property type="entry name" value="AAA"/>
    <property type="match status" value="1"/>
</dbReference>
<reference evidence="2" key="1">
    <citation type="submission" date="2021-03" db="EMBL/GenBank/DDBJ databases">
        <title>Comparative genomics and phylogenomic investigation of the class Geoglossomycetes provide insights into ecological specialization and systematics.</title>
        <authorList>
            <person name="Melie T."/>
            <person name="Pirro S."/>
            <person name="Miller A.N."/>
            <person name="Quandt A."/>
        </authorList>
    </citation>
    <scope>NUCLEOTIDE SEQUENCE</scope>
    <source>
        <strain evidence="2">CAQ_001_2017</strain>
    </source>
</reference>